<dbReference type="SUPFAM" id="SSF55961">
    <property type="entry name" value="Bet v1-like"/>
    <property type="match status" value="1"/>
</dbReference>
<name>A0ABP7WYI0_9ACTN</name>
<dbReference type="EMBL" id="BAAAZG010000059">
    <property type="protein sequence ID" value="GAA4099426.1"/>
    <property type="molecule type" value="Genomic_DNA"/>
</dbReference>
<proteinExistence type="inferred from homology"/>
<evidence type="ECO:0000313" key="3">
    <source>
        <dbReference type="EMBL" id="GAA4099426.1"/>
    </source>
</evidence>
<dbReference type="Gene3D" id="3.30.530.20">
    <property type="match status" value="1"/>
</dbReference>
<evidence type="ECO:0000256" key="1">
    <source>
        <dbReference type="ARBA" id="ARBA00006817"/>
    </source>
</evidence>
<protein>
    <submittedName>
        <fullName evidence="3">SRPBCC family protein</fullName>
    </submittedName>
</protein>
<evidence type="ECO:0000313" key="4">
    <source>
        <dbReference type="Proteomes" id="UP001500683"/>
    </source>
</evidence>
<gene>
    <name evidence="3" type="ORF">GCM10022214_75450</name>
</gene>
<dbReference type="InterPro" id="IPR023393">
    <property type="entry name" value="START-like_dom_sf"/>
</dbReference>
<keyword evidence="4" id="KW-1185">Reference proteome</keyword>
<reference evidence="4" key="1">
    <citation type="journal article" date="2019" name="Int. J. Syst. Evol. Microbiol.">
        <title>The Global Catalogue of Microorganisms (GCM) 10K type strain sequencing project: providing services to taxonomists for standard genome sequencing and annotation.</title>
        <authorList>
            <consortium name="The Broad Institute Genomics Platform"/>
            <consortium name="The Broad Institute Genome Sequencing Center for Infectious Disease"/>
            <person name="Wu L."/>
            <person name="Ma J."/>
        </authorList>
    </citation>
    <scope>NUCLEOTIDE SEQUENCE [LARGE SCALE GENOMIC DNA]</scope>
    <source>
        <strain evidence="4">JCM 16702</strain>
    </source>
</reference>
<comment type="caution">
    <text evidence="3">The sequence shown here is derived from an EMBL/GenBank/DDBJ whole genome shotgun (WGS) entry which is preliminary data.</text>
</comment>
<comment type="similarity">
    <text evidence="1">Belongs to the AHA1 family.</text>
</comment>
<feature type="domain" description="Activator of Hsp90 ATPase homologue 1/2-like C-terminal" evidence="2">
    <location>
        <begin position="46"/>
        <end position="185"/>
    </location>
</feature>
<dbReference type="Pfam" id="PF08327">
    <property type="entry name" value="AHSA1"/>
    <property type="match status" value="1"/>
</dbReference>
<accession>A0ABP7WYI0</accession>
<dbReference type="InterPro" id="IPR013538">
    <property type="entry name" value="ASHA1/2-like_C"/>
</dbReference>
<evidence type="ECO:0000259" key="2">
    <source>
        <dbReference type="Pfam" id="PF08327"/>
    </source>
</evidence>
<dbReference type="Proteomes" id="UP001500683">
    <property type="component" value="Unassembled WGS sequence"/>
</dbReference>
<sequence>MPGAQPRDVACDGSARGAARICAGTGAQSAGNVGDMYSTRVSQRVNAPRSVVYQALVNADAIAKWRVPAGMSSHVHEFDAREGGSFRISLTYDVPGPTGKSSSHTDTYHGHFAELVPDERVVEVFEFETAEPEMRGTMTMTTTLTDADGGTEVVIVHEGIPDAIPAADNETGSRMALANLAALVEGERAP</sequence>
<organism evidence="3 4">
    <name type="scientific">Actinomadura miaoliensis</name>
    <dbReference type="NCBI Taxonomy" id="430685"/>
    <lineage>
        <taxon>Bacteria</taxon>
        <taxon>Bacillati</taxon>
        <taxon>Actinomycetota</taxon>
        <taxon>Actinomycetes</taxon>
        <taxon>Streptosporangiales</taxon>
        <taxon>Thermomonosporaceae</taxon>
        <taxon>Actinomadura</taxon>
    </lineage>
</organism>